<dbReference type="Proteomes" id="UP000017836">
    <property type="component" value="Unassembled WGS sequence"/>
</dbReference>
<keyword evidence="2" id="KW-1185">Reference proteome</keyword>
<dbReference type="HOGENOM" id="CLU_2592950_0_0_1"/>
<proteinExistence type="predicted"/>
<dbReference type="AlphaFoldDB" id="W1PYC2"/>
<evidence type="ECO:0000313" key="2">
    <source>
        <dbReference type="Proteomes" id="UP000017836"/>
    </source>
</evidence>
<gene>
    <name evidence="1" type="ORF">AMTR_s00050p00225820</name>
</gene>
<protein>
    <recommendedName>
        <fullName evidence="3">Agenet domain-containing protein</fullName>
    </recommendedName>
</protein>
<evidence type="ECO:0000313" key="1">
    <source>
        <dbReference type="EMBL" id="ERN12946.1"/>
    </source>
</evidence>
<evidence type="ECO:0008006" key="3">
    <source>
        <dbReference type="Google" id="ProtNLM"/>
    </source>
</evidence>
<organism evidence="1 2">
    <name type="scientific">Amborella trichopoda</name>
    <dbReference type="NCBI Taxonomy" id="13333"/>
    <lineage>
        <taxon>Eukaryota</taxon>
        <taxon>Viridiplantae</taxon>
        <taxon>Streptophyta</taxon>
        <taxon>Embryophyta</taxon>
        <taxon>Tracheophyta</taxon>
        <taxon>Spermatophyta</taxon>
        <taxon>Magnoliopsida</taxon>
        <taxon>Amborellales</taxon>
        <taxon>Amborellaceae</taxon>
        <taxon>Amborella</taxon>
    </lineage>
</organism>
<name>W1PYC2_AMBTC</name>
<sequence>MVEYDNIVSDDKKQPLDEFTNIFNVRPLPPPHGFFIYEEVDTFCNDGWWAGVNTKLRVHQDFVDGHCVMPSSSQKLLLVE</sequence>
<accession>W1PYC2</accession>
<dbReference type="EMBL" id="KI392596">
    <property type="protein sequence ID" value="ERN12946.1"/>
    <property type="molecule type" value="Genomic_DNA"/>
</dbReference>
<dbReference type="PANTHER" id="PTHR31917">
    <property type="entry name" value="AGENET DOMAIN-CONTAINING PROTEIN-RELATED"/>
    <property type="match status" value="1"/>
</dbReference>
<dbReference type="Gramene" id="ERN12946">
    <property type="protein sequence ID" value="ERN12946"/>
    <property type="gene ID" value="AMTR_s00050p00225820"/>
</dbReference>
<reference evidence="2" key="1">
    <citation type="journal article" date="2013" name="Science">
        <title>The Amborella genome and the evolution of flowering plants.</title>
        <authorList>
            <consortium name="Amborella Genome Project"/>
        </authorList>
    </citation>
    <scope>NUCLEOTIDE SEQUENCE [LARGE SCALE GENOMIC DNA]</scope>
</reference>
<dbReference type="PANTHER" id="PTHR31917:SF147">
    <property type="entry name" value="AGENET DOMAIN-CONTAINING PROTEIN"/>
    <property type="match status" value="1"/>
</dbReference>